<dbReference type="GeneID" id="28824016"/>
<keyword evidence="2" id="KW-1185">Reference proteome</keyword>
<dbReference type="Proteomes" id="UP000070700">
    <property type="component" value="Unassembled WGS sequence"/>
</dbReference>
<dbReference type="InterPro" id="IPR036291">
    <property type="entry name" value="NAD(P)-bd_dom_sf"/>
</dbReference>
<gene>
    <name evidence="1" type="ORF">LY89DRAFT_68141</name>
</gene>
<dbReference type="PANTHER" id="PTHR45458">
    <property type="entry name" value="SHORT-CHAIN DEHYDROGENASE/REDUCTASE SDR"/>
    <property type="match status" value="1"/>
</dbReference>
<dbReference type="PRINTS" id="PR00081">
    <property type="entry name" value="GDHRDH"/>
</dbReference>
<sequence>MPQTWLIVGATRGIGLEFTSQLLSLGYIVLATARAPATTPSVHSGNASNLWSLTGTPNGHNLTILECDVSDEASIKDFTERIRKLGRKGCVLEKGIIDVMVLNAGVMEYPNRISEISFQAFSHHLNTNTIGPLLTASSLLTLSSLPPLTLPSVPPNPDVPLSPFLPSVPINIHTLVFMSSDSGSTALFRSHEDGFGAYAASKAALNQGLRHLAAELQRKGVRDGSKAPVVLAIHPGEVATDMAANVNFEWEVEGIISPEESVRCMLKVVGEKGWGGVDEGGNVSRQGRGEQGEAYFWTWEGRRYPW</sequence>
<dbReference type="InParanoid" id="A0A194X9V9"/>
<evidence type="ECO:0000313" key="1">
    <source>
        <dbReference type="EMBL" id="KUJ16951.1"/>
    </source>
</evidence>
<evidence type="ECO:0000313" key="2">
    <source>
        <dbReference type="Proteomes" id="UP000070700"/>
    </source>
</evidence>
<accession>A0A194X9V9</accession>
<dbReference type="OrthoDB" id="9876299at2759"/>
<dbReference type="Pfam" id="PF00106">
    <property type="entry name" value="adh_short"/>
    <property type="match status" value="2"/>
</dbReference>
<dbReference type="SUPFAM" id="SSF51735">
    <property type="entry name" value="NAD(P)-binding Rossmann-fold domains"/>
    <property type="match status" value="1"/>
</dbReference>
<protein>
    <submittedName>
        <fullName evidence="1">NAD(P)-binding protein</fullName>
    </submittedName>
</protein>
<reference evidence="1 2" key="1">
    <citation type="submission" date="2015-10" db="EMBL/GenBank/DDBJ databases">
        <title>Full genome of DAOMC 229536 Phialocephala scopiformis, a fungal endophyte of spruce producing the potent anti-insectan compound rugulosin.</title>
        <authorList>
            <consortium name="DOE Joint Genome Institute"/>
            <person name="Walker A.K."/>
            <person name="Frasz S.L."/>
            <person name="Seifert K.A."/>
            <person name="Miller J.D."/>
            <person name="Mondo S.J."/>
            <person name="Labutti K."/>
            <person name="Lipzen A."/>
            <person name="Dockter R."/>
            <person name="Kennedy M."/>
            <person name="Grigoriev I.V."/>
            <person name="Spatafora J.W."/>
        </authorList>
    </citation>
    <scope>NUCLEOTIDE SEQUENCE [LARGE SCALE GENOMIC DNA]</scope>
    <source>
        <strain evidence="1 2">CBS 120377</strain>
    </source>
</reference>
<dbReference type="AlphaFoldDB" id="A0A194X9V9"/>
<organism evidence="1 2">
    <name type="scientific">Mollisia scopiformis</name>
    <name type="common">Conifer needle endophyte fungus</name>
    <name type="synonym">Phialocephala scopiformis</name>
    <dbReference type="NCBI Taxonomy" id="149040"/>
    <lineage>
        <taxon>Eukaryota</taxon>
        <taxon>Fungi</taxon>
        <taxon>Dikarya</taxon>
        <taxon>Ascomycota</taxon>
        <taxon>Pezizomycotina</taxon>
        <taxon>Leotiomycetes</taxon>
        <taxon>Helotiales</taxon>
        <taxon>Mollisiaceae</taxon>
        <taxon>Mollisia</taxon>
    </lineage>
</organism>
<dbReference type="PANTHER" id="PTHR45458:SF1">
    <property type="entry name" value="SHORT CHAIN DEHYDROGENASE"/>
    <property type="match status" value="1"/>
</dbReference>
<dbReference type="GO" id="GO:0016616">
    <property type="term" value="F:oxidoreductase activity, acting on the CH-OH group of donors, NAD or NADP as acceptor"/>
    <property type="evidence" value="ECO:0007669"/>
    <property type="project" value="TreeGrafter"/>
</dbReference>
<dbReference type="KEGG" id="psco:LY89DRAFT_68141"/>
<dbReference type="RefSeq" id="XP_018071306.1">
    <property type="nucleotide sequence ID" value="XM_018214290.1"/>
</dbReference>
<dbReference type="InterPro" id="IPR052184">
    <property type="entry name" value="SDR_enzymes"/>
</dbReference>
<dbReference type="Gene3D" id="3.40.50.720">
    <property type="entry name" value="NAD(P)-binding Rossmann-like Domain"/>
    <property type="match status" value="1"/>
</dbReference>
<proteinExistence type="predicted"/>
<dbReference type="EMBL" id="KQ947415">
    <property type="protein sequence ID" value="KUJ16951.1"/>
    <property type="molecule type" value="Genomic_DNA"/>
</dbReference>
<dbReference type="InterPro" id="IPR002347">
    <property type="entry name" value="SDR_fam"/>
</dbReference>
<name>A0A194X9V9_MOLSC</name>